<evidence type="ECO:0000256" key="2">
    <source>
        <dbReference type="ARBA" id="ARBA00022801"/>
    </source>
</evidence>
<dbReference type="PANTHER" id="PTHR42706:SF1">
    <property type="entry name" value="FORMYLTETRAHYDROFOLATE DEFORMYLASE 2, MITOCHONDRIAL"/>
    <property type="match status" value="1"/>
</dbReference>
<dbReference type="InterPro" id="IPR041729">
    <property type="entry name" value="Formyl-FH4-Hydrolase_C"/>
</dbReference>
<dbReference type="PANTHER" id="PTHR42706">
    <property type="entry name" value="FORMYLTETRAHYDROFOLATE DEFORMYLASE"/>
    <property type="match status" value="1"/>
</dbReference>
<dbReference type="Gene3D" id="3.40.50.170">
    <property type="entry name" value="Formyl transferase, N-terminal domain"/>
    <property type="match status" value="1"/>
</dbReference>
<dbReference type="InterPro" id="IPR002912">
    <property type="entry name" value="ACT_dom"/>
</dbReference>
<dbReference type="HAMAP" id="MF_01927">
    <property type="entry name" value="PurU"/>
    <property type="match status" value="1"/>
</dbReference>
<reference evidence="4" key="1">
    <citation type="submission" date="2020-05" db="EMBL/GenBank/DDBJ databases">
        <authorList>
            <person name="Chiriac C."/>
            <person name="Salcher M."/>
            <person name="Ghai R."/>
            <person name="Kavagutti S V."/>
        </authorList>
    </citation>
    <scope>NUCLEOTIDE SEQUENCE</scope>
</reference>
<dbReference type="Pfam" id="PF00551">
    <property type="entry name" value="Formyl_trans_N"/>
    <property type="match status" value="1"/>
</dbReference>
<dbReference type="PROSITE" id="PS51671">
    <property type="entry name" value="ACT"/>
    <property type="match status" value="1"/>
</dbReference>
<name>A0A6J6JUL9_9ZZZZ</name>
<dbReference type="InterPro" id="IPR002376">
    <property type="entry name" value="Formyl_transf_N"/>
</dbReference>
<dbReference type="SUPFAM" id="SSF55021">
    <property type="entry name" value="ACT-like"/>
    <property type="match status" value="1"/>
</dbReference>
<feature type="domain" description="ACT" evidence="3">
    <location>
        <begin position="5"/>
        <end position="84"/>
    </location>
</feature>
<dbReference type="AlphaFoldDB" id="A0A6J6JUL9"/>
<dbReference type="PIRSF" id="PIRSF036480">
    <property type="entry name" value="FormyFH4_hydr"/>
    <property type="match status" value="1"/>
</dbReference>
<protein>
    <submittedName>
        <fullName evidence="4">Unannotated protein</fullName>
    </submittedName>
</protein>
<dbReference type="SUPFAM" id="SSF53328">
    <property type="entry name" value="Formyltransferase"/>
    <property type="match status" value="1"/>
</dbReference>
<evidence type="ECO:0000256" key="1">
    <source>
        <dbReference type="ARBA" id="ARBA00022563"/>
    </source>
</evidence>
<evidence type="ECO:0000313" key="4">
    <source>
        <dbReference type="EMBL" id="CAB4641017.1"/>
    </source>
</evidence>
<keyword evidence="1" id="KW-0554">One-carbon metabolism</keyword>
<accession>A0A6J6JUL9</accession>
<dbReference type="EMBL" id="CAEZWE010000002">
    <property type="protein sequence ID" value="CAB4641017.1"/>
    <property type="molecule type" value="Genomic_DNA"/>
</dbReference>
<dbReference type="InterPro" id="IPR036477">
    <property type="entry name" value="Formyl_transf_N_sf"/>
</dbReference>
<keyword evidence="2" id="KW-0378">Hydrolase</keyword>
<dbReference type="NCBIfam" id="NF004684">
    <property type="entry name" value="PRK06027.1"/>
    <property type="match status" value="1"/>
</dbReference>
<proteinExistence type="inferred from homology"/>
<gene>
    <name evidence="4" type="ORF">UFOPK2169_00067</name>
</gene>
<dbReference type="InterPro" id="IPR044074">
    <property type="entry name" value="PurU_ACT"/>
</dbReference>
<sequence>MNSAVLLISCPDKPGIVAAVATWIASVGGNIVHAEQHTDTTDAMFFQRVEFQYNDSTSLATLTAGFTSVATNWDMHFTLNPIPRRARTAVLCSKQLHCVADLLSRTTYGDLGLDIAAVVSNHTDAQPLAQSFDLAFHHVPVGDGTNARAQQEARVAELLDTLNVDLVVLARYMLVLPPSLVQPWSGRMINIHHSFLPAFIGANPYRQAHDRGVKVIGATAHYVSDVLDEGPIIAQDVTAVTHRDDVADLTRKGRDLETVVLARAVRAHVEHKVLTFGNRTVVFG</sequence>
<dbReference type="GO" id="GO:0008864">
    <property type="term" value="F:formyltetrahydrofolate deformylase activity"/>
    <property type="evidence" value="ECO:0007669"/>
    <property type="project" value="InterPro"/>
</dbReference>
<dbReference type="InterPro" id="IPR004810">
    <property type="entry name" value="PurU"/>
</dbReference>
<dbReference type="GO" id="GO:0006730">
    <property type="term" value="P:one-carbon metabolic process"/>
    <property type="evidence" value="ECO:0007669"/>
    <property type="project" value="UniProtKB-KW"/>
</dbReference>
<dbReference type="CDD" id="cd04875">
    <property type="entry name" value="ACT_F4HF-DF"/>
    <property type="match status" value="1"/>
</dbReference>
<dbReference type="GO" id="GO:0006189">
    <property type="term" value="P:'de novo' IMP biosynthetic process"/>
    <property type="evidence" value="ECO:0007669"/>
    <property type="project" value="InterPro"/>
</dbReference>
<dbReference type="NCBIfam" id="TIGR00655">
    <property type="entry name" value="PurU"/>
    <property type="match status" value="1"/>
</dbReference>
<dbReference type="PRINTS" id="PR01575">
    <property type="entry name" value="FFH4HYDRLASE"/>
</dbReference>
<evidence type="ECO:0000259" key="3">
    <source>
        <dbReference type="PROSITE" id="PS51671"/>
    </source>
</evidence>
<dbReference type="CDD" id="cd08648">
    <property type="entry name" value="FMT_core_Formyl-FH4-Hydrolase_C"/>
    <property type="match status" value="1"/>
</dbReference>
<dbReference type="Pfam" id="PF01842">
    <property type="entry name" value="ACT"/>
    <property type="match status" value="1"/>
</dbReference>
<dbReference type="Gene3D" id="3.30.70.260">
    <property type="match status" value="1"/>
</dbReference>
<organism evidence="4">
    <name type="scientific">freshwater metagenome</name>
    <dbReference type="NCBI Taxonomy" id="449393"/>
    <lineage>
        <taxon>unclassified sequences</taxon>
        <taxon>metagenomes</taxon>
        <taxon>ecological metagenomes</taxon>
    </lineage>
</organism>
<dbReference type="InterPro" id="IPR045865">
    <property type="entry name" value="ACT-like_dom_sf"/>
</dbReference>